<dbReference type="GO" id="GO:0008615">
    <property type="term" value="P:pyridoxine biosynthetic process"/>
    <property type="evidence" value="ECO:0007669"/>
    <property type="project" value="InterPro"/>
</dbReference>
<comment type="pathway">
    <text evidence="3">Cofactor metabolism; pyridoxal 5'-phosphate salvage; pyridoxal 5'-phosphate from pyridoxine 5'-phosphate: step 1/1.</text>
</comment>
<dbReference type="NCBIfam" id="NF004231">
    <property type="entry name" value="PRK05679.1"/>
    <property type="match status" value="1"/>
</dbReference>
<dbReference type="InterPro" id="IPR000659">
    <property type="entry name" value="Pyridox_Oxase"/>
</dbReference>
<evidence type="ECO:0000256" key="4">
    <source>
        <dbReference type="ARBA" id="ARBA00012801"/>
    </source>
</evidence>
<organism evidence="9 10">
    <name type="scientific">Lactarius akahatsu</name>
    <dbReference type="NCBI Taxonomy" id="416441"/>
    <lineage>
        <taxon>Eukaryota</taxon>
        <taxon>Fungi</taxon>
        <taxon>Dikarya</taxon>
        <taxon>Basidiomycota</taxon>
        <taxon>Agaricomycotina</taxon>
        <taxon>Agaricomycetes</taxon>
        <taxon>Russulales</taxon>
        <taxon>Russulaceae</taxon>
        <taxon>Lactarius</taxon>
    </lineage>
</organism>
<evidence type="ECO:0000256" key="6">
    <source>
        <dbReference type="ARBA" id="ARBA00022643"/>
    </source>
</evidence>
<dbReference type="PANTHER" id="PTHR10851">
    <property type="entry name" value="PYRIDOXINE-5-PHOSPHATE OXIDASE"/>
    <property type="match status" value="1"/>
</dbReference>
<evidence type="ECO:0000256" key="7">
    <source>
        <dbReference type="ARBA" id="ARBA00023002"/>
    </source>
</evidence>
<evidence type="ECO:0000256" key="2">
    <source>
        <dbReference type="ARBA" id="ARBA00004738"/>
    </source>
</evidence>
<evidence type="ECO:0000313" key="10">
    <source>
        <dbReference type="Proteomes" id="UP001201163"/>
    </source>
</evidence>
<dbReference type="InterPro" id="IPR012349">
    <property type="entry name" value="Split_barrel_FMN-bd"/>
</dbReference>
<keyword evidence="10" id="KW-1185">Reference proteome</keyword>
<evidence type="ECO:0000256" key="3">
    <source>
        <dbReference type="ARBA" id="ARBA00005037"/>
    </source>
</evidence>
<comment type="caution">
    <text evidence="9">The sequence shown here is derived from an EMBL/GenBank/DDBJ whole genome shotgun (WGS) entry which is preliminary data.</text>
</comment>
<dbReference type="GO" id="GO:0004733">
    <property type="term" value="F:pyridoxamine phosphate oxidase activity"/>
    <property type="evidence" value="ECO:0007669"/>
    <property type="project" value="UniProtKB-EC"/>
</dbReference>
<comment type="pathway">
    <text evidence="2">Cofactor metabolism; pyridoxal 5'-phosphate salvage; pyridoxal 5'-phosphate from pyridoxamine 5'-phosphate: step 1/1.</text>
</comment>
<dbReference type="GO" id="GO:0010181">
    <property type="term" value="F:FMN binding"/>
    <property type="evidence" value="ECO:0007669"/>
    <property type="project" value="InterPro"/>
</dbReference>
<dbReference type="AlphaFoldDB" id="A0AAD4LNU6"/>
<keyword evidence="7" id="KW-0560">Oxidoreductase</keyword>
<name>A0AAD4LNU6_9AGAM</name>
<accession>A0AAD4LNU6</accession>
<evidence type="ECO:0000256" key="1">
    <source>
        <dbReference type="ARBA" id="ARBA00001917"/>
    </source>
</evidence>
<dbReference type="SUPFAM" id="SSF50475">
    <property type="entry name" value="FMN-binding split barrel"/>
    <property type="match status" value="1"/>
</dbReference>
<evidence type="ECO:0000259" key="8">
    <source>
        <dbReference type="Pfam" id="PF01243"/>
    </source>
</evidence>
<dbReference type="EMBL" id="JAKELL010000005">
    <property type="protein sequence ID" value="KAH8998625.1"/>
    <property type="molecule type" value="Genomic_DNA"/>
</dbReference>
<dbReference type="EC" id="1.4.3.5" evidence="4"/>
<proteinExistence type="predicted"/>
<dbReference type="PANTHER" id="PTHR10851:SF0">
    <property type="entry name" value="PYRIDOXINE-5'-PHOSPHATE OXIDASE"/>
    <property type="match status" value="1"/>
</dbReference>
<dbReference type="Gene3D" id="2.30.110.10">
    <property type="entry name" value="Electron Transport, Fmn-binding Protein, Chain A"/>
    <property type="match status" value="1"/>
</dbReference>
<dbReference type="InterPro" id="IPR011576">
    <property type="entry name" value="Pyridox_Oxase_N"/>
</dbReference>
<dbReference type="Proteomes" id="UP001201163">
    <property type="component" value="Unassembled WGS sequence"/>
</dbReference>
<dbReference type="NCBIfam" id="TIGR00558">
    <property type="entry name" value="pdxH"/>
    <property type="match status" value="1"/>
</dbReference>
<keyword evidence="5" id="KW-0285">Flavoprotein</keyword>
<sequence>MFLSYRSIQRRTSVRLRPAAPRIAYHYFHMDAIIQSSPNRLSVLAHQQYDSPENISPFDVPSNPFDLFRQWFTSVQGTVNQPEAMALSTASSEGIPSTRIVLLKEVDSRGFVFFTNYDSRKSREMAANPYASLALYWREVHRQVRAVGRVEKVSKEESEAYFRSRPLGSRIGAWASNQSSVIGEGELDRKIKDIEKRFALKEGDTEAEVPLPDHWGGWRIVPR</sequence>
<feature type="domain" description="Pyridoxamine 5'-phosphate oxidase N-terminal" evidence="8">
    <location>
        <begin position="76"/>
        <end position="183"/>
    </location>
</feature>
<reference evidence="9" key="1">
    <citation type="submission" date="2022-01" db="EMBL/GenBank/DDBJ databases">
        <title>Comparative genomics reveals a dynamic genome evolution in the ectomycorrhizal milk-cap (Lactarius) mushrooms.</title>
        <authorList>
            <consortium name="DOE Joint Genome Institute"/>
            <person name="Lebreton A."/>
            <person name="Tang N."/>
            <person name="Kuo A."/>
            <person name="LaButti K."/>
            <person name="Drula E."/>
            <person name="Barry K."/>
            <person name="Clum A."/>
            <person name="Lipzen A."/>
            <person name="Mousain D."/>
            <person name="Ng V."/>
            <person name="Wang R."/>
            <person name="Wang X."/>
            <person name="Dai Y."/>
            <person name="Henrissat B."/>
            <person name="Grigoriev I.V."/>
            <person name="Guerin-Laguette A."/>
            <person name="Yu F."/>
            <person name="Martin F.M."/>
        </authorList>
    </citation>
    <scope>NUCLEOTIDE SEQUENCE</scope>
    <source>
        <strain evidence="9">QP</strain>
    </source>
</reference>
<dbReference type="Pfam" id="PF01243">
    <property type="entry name" value="PNPOx_N"/>
    <property type="match status" value="1"/>
</dbReference>
<gene>
    <name evidence="9" type="ORF">EDB92DRAFT_1836221</name>
</gene>
<protein>
    <recommendedName>
        <fullName evidence="4">pyridoxal 5'-phosphate synthase</fullName>
        <ecNumber evidence="4">1.4.3.5</ecNumber>
    </recommendedName>
</protein>
<evidence type="ECO:0000313" key="9">
    <source>
        <dbReference type="EMBL" id="KAH8998625.1"/>
    </source>
</evidence>
<comment type="cofactor">
    <cofactor evidence="1">
        <name>FMN</name>
        <dbReference type="ChEBI" id="CHEBI:58210"/>
    </cofactor>
</comment>
<evidence type="ECO:0000256" key="5">
    <source>
        <dbReference type="ARBA" id="ARBA00022630"/>
    </source>
</evidence>
<keyword evidence="6" id="KW-0288">FMN</keyword>